<dbReference type="Gene3D" id="2.60.40.1120">
    <property type="entry name" value="Carboxypeptidase-like, regulatory domain"/>
    <property type="match status" value="1"/>
</dbReference>
<reference evidence="1 2" key="1">
    <citation type="submission" date="2016-11" db="EMBL/GenBank/DDBJ databases">
        <authorList>
            <person name="Jaros S."/>
            <person name="Januszkiewicz K."/>
            <person name="Wedrychowicz H."/>
        </authorList>
    </citation>
    <scope>NUCLEOTIDE SEQUENCE [LARGE SCALE GENOMIC DNA]</scope>
    <source>
        <strain evidence="1 2">DSM 21074</strain>
    </source>
</reference>
<dbReference type="EMBL" id="FQYN01000006">
    <property type="protein sequence ID" value="SHJ38472.1"/>
    <property type="molecule type" value="Genomic_DNA"/>
</dbReference>
<evidence type="ECO:0000313" key="1">
    <source>
        <dbReference type="EMBL" id="SHJ38472.1"/>
    </source>
</evidence>
<dbReference type="AlphaFoldDB" id="A0A1M6IVK4"/>
<sequence length="234" mass="25354">MKLTASPFDPASGNLLPVYRDAYLRGDLSRQNIAAVDQYLKTNRHLADDTLSRFYEMKQQGEQVRPVGWVSRQFELMRTEPKRLRQRAAAMVAGVALIAGASMAATNLPTENLPATAPATLEAAAAPVAAEASSAAGMRMMTVRGRILDENGRPLVGATVLDKLSGRGVSTNAQGQYAMVLPAGKPTKLQYGYGGYADDEVQVKGTSLQNVTLVPREQAPVEKAAKKHRRWLLF</sequence>
<gene>
    <name evidence="1" type="ORF">SAMN02745146_2988</name>
</gene>
<dbReference type="SUPFAM" id="SSF49464">
    <property type="entry name" value="Carboxypeptidase regulatory domain-like"/>
    <property type="match status" value="1"/>
</dbReference>
<organism evidence="1 2">
    <name type="scientific">Hymenobacter daecheongensis DSM 21074</name>
    <dbReference type="NCBI Taxonomy" id="1121955"/>
    <lineage>
        <taxon>Bacteria</taxon>
        <taxon>Pseudomonadati</taxon>
        <taxon>Bacteroidota</taxon>
        <taxon>Cytophagia</taxon>
        <taxon>Cytophagales</taxon>
        <taxon>Hymenobacteraceae</taxon>
        <taxon>Hymenobacter</taxon>
    </lineage>
</organism>
<proteinExistence type="predicted"/>
<dbReference type="InterPro" id="IPR008969">
    <property type="entry name" value="CarboxyPept-like_regulatory"/>
</dbReference>
<dbReference type="STRING" id="1121955.SAMN02745146_2988"/>
<accession>A0A1M6IVK4</accession>
<dbReference type="Pfam" id="PF13715">
    <property type="entry name" value="CarbopepD_reg_2"/>
    <property type="match status" value="1"/>
</dbReference>
<keyword evidence="2" id="KW-1185">Reference proteome</keyword>
<protein>
    <submittedName>
        <fullName evidence="1">CarboxypepD_reg-like domain-containing protein</fullName>
    </submittedName>
</protein>
<evidence type="ECO:0000313" key="2">
    <source>
        <dbReference type="Proteomes" id="UP000184418"/>
    </source>
</evidence>
<name>A0A1M6IVK4_9BACT</name>
<dbReference type="Proteomes" id="UP000184418">
    <property type="component" value="Unassembled WGS sequence"/>
</dbReference>